<evidence type="ECO:0000256" key="5">
    <source>
        <dbReference type="ARBA" id="ARBA00022723"/>
    </source>
</evidence>
<sequence>MSTKIDMNLFIEIIQHNELIWRKGHGDHKDKNKNDKIWLMIAEQCGFDDVKSAKQKWKHLCDYYSKLKKPKASGSGSDGKDVKWPYLNLMTFLEEEKENCSSRIDSIQTTSIPNDVKDLLNCTISMSSSDDENEKIFTQKLLSKRRRLSDTDKDDAVDNCIVELAKQIKENLNDLSPNKQFGLYVGSEIKNLSTPLQNEAKTRIMNLLMELKSRKSLLMLPGILKKLDLLLKLIRLRRMRKRKKKRLWVHPLLSKQPTEGEFVVLFQQLRKDEEKFYCYSRMSCREFDLLLAQIKSKIELKSKRGVSPEEQLIICLRFFATGMQYRALEYSFRRSRSTISLIVKRVSKAIWSLHEKYVKLPSSNEEWKNIANGFEKRWNMPLCIGALDGKLVRLRKPNNSGSLYHDYKHNFSLNMLALCDFRYRIIYVDVGEYGYKGDANVFSSSSLKAKLNDNLLNIPEPTNLPGLPDSDKINYFIVADAAFPLSLNIMKPFSGNALSHQQRIYNYRISRARRVIENVFGIMCVKWRILLKPIETNIESANWIIRAIIVLHNFLIDESTTNKTLSMVDHETEVNRDLENGEWRNLLSGSEPLPSIQQIQNHARNWPVEAKMMRENLTIYFNSDIGSVSWQEKMV</sequence>
<comment type="subcellular location">
    <subcellularLocation>
        <location evidence="2">Nucleus</location>
    </subcellularLocation>
</comment>
<keyword evidence="6" id="KW-0378">Hydrolase</keyword>
<proteinExistence type="inferred from homology"/>
<accession>A0A915NPN3</accession>
<dbReference type="Proteomes" id="UP000887560">
    <property type="component" value="Unplaced"/>
</dbReference>
<evidence type="ECO:0000256" key="3">
    <source>
        <dbReference type="ARBA" id="ARBA00006958"/>
    </source>
</evidence>
<organism evidence="9 10">
    <name type="scientific">Meloidogyne floridensis</name>
    <dbReference type="NCBI Taxonomy" id="298350"/>
    <lineage>
        <taxon>Eukaryota</taxon>
        <taxon>Metazoa</taxon>
        <taxon>Ecdysozoa</taxon>
        <taxon>Nematoda</taxon>
        <taxon>Chromadorea</taxon>
        <taxon>Rhabditida</taxon>
        <taxon>Tylenchina</taxon>
        <taxon>Tylenchomorpha</taxon>
        <taxon>Tylenchoidea</taxon>
        <taxon>Meloidogynidae</taxon>
        <taxon>Meloidogyninae</taxon>
        <taxon>Meloidogyne</taxon>
    </lineage>
</organism>
<comment type="similarity">
    <text evidence="3">Belongs to the HARBI1 family.</text>
</comment>
<dbReference type="GO" id="GO:0004518">
    <property type="term" value="F:nuclease activity"/>
    <property type="evidence" value="ECO:0007669"/>
    <property type="project" value="UniProtKB-KW"/>
</dbReference>
<evidence type="ECO:0000313" key="9">
    <source>
        <dbReference type="Proteomes" id="UP000887560"/>
    </source>
</evidence>
<feature type="domain" description="MADF" evidence="8">
    <location>
        <begin position="9"/>
        <end position="98"/>
    </location>
</feature>
<evidence type="ECO:0000313" key="10">
    <source>
        <dbReference type="WBParaSite" id="scf7180000420781.g5729"/>
    </source>
</evidence>
<dbReference type="WBParaSite" id="scf7180000420781.g5729">
    <property type="protein sequence ID" value="scf7180000420781.g5729"/>
    <property type="gene ID" value="scf7180000420781.g5729"/>
</dbReference>
<evidence type="ECO:0000256" key="7">
    <source>
        <dbReference type="ARBA" id="ARBA00023242"/>
    </source>
</evidence>
<dbReference type="PANTHER" id="PTHR22930">
    <property type="match status" value="1"/>
</dbReference>
<dbReference type="InterPro" id="IPR058353">
    <property type="entry name" value="DUF8040"/>
</dbReference>
<comment type="cofactor">
    <cofactor evidence="1">
        <name>a divalent metal cation</name>
        <dbReference type="ChEBI" id="CHEBI:60240"/>
    </cofactor>
</comment>
<dbReference type="GO" id="GO:0016787">
    <property type="term" value="F:hydrolase activity"/>
    <property type="evidence" value="ECO:0007669"/>
    <property type="project" value="UniProtKB-KW"/>
</dbReference>
<dbReference type="PANTHER" id="PTHR22930:SF269">
    <property type="entry name" value="NUCLEASE HARBI1-LIKE PROTEIN"/>
    <property type="match status" value="1"/>
</dbReference>
<reference evidence="10" key="1">
    <citation type="submission" date="2022-11" db="UniProtKB">
        <authorList>
            <consortium name="WormBaseParasite"/>
        </authorList>
    </citation>
    <scope>IDENTIFICATION</scope>
</reference>
<dbReference type="Pfam" id="PF10545">
    <property type="entry name" value="MADF_DNA_bdg"/>
    <property type="match status" value="1"/>
</dbReference>
<evidence type="ECO:0000259" key="8">
    <source>
        <dbReference type="PROSITE" id="PS51029"/>
    </source>
</evidence>
<dbReference type="Pfam" id="PF13359">
    <property type="entry name" value="DDE_Tnp_4"/>
    <property type="match status" value="1"/>
</dbReference>
<dbReference type="Pfam" id="PF26138">
    <property type="entry name" value="DUF8040"/>
    <property type="match status" value="1"/>
</dbReference>
<dbReference type="GO" id="GO:0005634">
    <property type="term" value="C:nucleus"/>
    <property type="evidence" value="ECO:0007669"/>
    <property type="project" value="UniProtKB-SubCell"/>
</dbReference>
<dbReference type="PROSITE" id="PS51029">
    <property type="entry name" value="MADF"/>
    <property type="match status" value="1"/>
</dbReference>
<dbReference type="InterPro" id="IPR027806">
    <property type="entry name" value="HARBI1_dom"/>
</dbReference>
<dbReference type="GO" id="GO:0046872">
    <property type="term" value="F:metal ion binding"/>
    <property type="evidence" value="ECO:0007669"/>
    <property type="project" value="UniProtKB-KW"/>
</dbReference>
<evidence type="ECO:0000256" key="4">
    <source>
        <dbReference type="ARBA" id="ARBA00022722"/>
    </source>
</evidence>
<keyword evidence="9" id="KW-1185">Reference proteome</keyword>
<evidence type="ECO:0000256" key="6">
    <source>
        <dbReference type="ARBA" id="ARBA00022801"/>
    </source>
</evidence>
<dbReference type="InterPro" id="IPR006578">
    <property type="entry name" value="MADF-dom"/>
</dbReference>
<dbReference type="InterPro" id="IPR045249">
    <property type="entry name" value="HARBI1-like"/>
</dbReference>
<dbReference type="SMART" id="SM00595">
    <property type="entry name" value="MADF"/>
    <property type="match status" value="1"/>
</dbReference>
<keyword evidence="5" id="KW-0479">Metal-binding</keyword>
<keyword evidence="4" id="KW-0540">Nuclease</keyword>
<dbReference type="AlphaFoldDB" id="A0A915NPN3"/>
<protein>
    <submittedName>
        <fullName evidence="10">MADF domain-containing protein</fullName>
    </submittedName>
</protein>
<evidence type="ECO:0000256" key="2">
    <source>
        <dbReference type="ARBA" id="ARBA00004123"/>
    </source>
</evidence>
<evidence type="ECO:0000256" key="1">
    <source>
        <dbReference type="ARBA" id="ARBA00001968"/>
    </source>
</evidence>
<name>A0A915NPN3_9BILA</name>
<keyword evidence="7" id="KW-0539">Nucleus</keyword>